<proteinExistence type="predicted"/>
<accession>A0A346PJ12</accession>
<sequence length="253" mass="27779">MYRAADDDGVSYGQIDRAVRTIDDLDGPAKTRAERLVRQTDGDGLRLIDELDGDSLQRVLDLDIDRATEFRSAAARNHGQGVAATDDVDAFARHADDLQGVDGLNSGPVEDFITAGDPGNVQGAVREVRRADEIGAANIERMDLEVYDGKRQIGELDIQRTNGEVVESKSTFGYSADEIDTQFDRKLQTMMDHDDVAFDGNAFEVRATQVGDEDLVRSKVAEWENRVANSGEWNNAEVTIRVVDESDGSVITN</sequence>
<organism evidence="1 2">
    <name type="scientific">Natrarchaeobaculum sulfurireducens</name>
    <dbReference type="NCBI Taxonomy" id="2044521"/>
    <lineage>
        <taxon>Archaea</taxon>
        <taxon>Methanobacteriati</taxon>
        <taxon>Methanobacteriota</taxon>
        <taxon>Stenosarchaea group</taxon>
        <taxon>Halobacteria</taxon>
        <taxon>Halobacteriales</taxon>
        <taxon>Natrialbaceae</taxon>
        <taxon>Natrarchaeobaculum</taxon>
    </lineage>
</organism>
<dbReference type="Proteomes" id="UP000258707">
    <property type="component" value="Chromosome"/>
</dbReference>
<dbReference type="RefSeq" id="WP_117365454.1">
    <property type="nucleotide sequence ID" value="NZ_CP024047.1"/>
</dbReference>
<protein>
    <submittedName>
        <fullName evidence="1">Uncharacterized protein</fullName>
    </submittedName>
</protein>
<dbReference type="GeneID" id="37639964"/>
<evidence type="ECO:0000313" key="2">
    <source>
        <dbReference type="Proteomes" id="UP000258707"/>
    </source>
</evidence>
<name>A0A346PJ12_9EURY</name>
<gene>
    <name evidence="1" type="ORF">AArc1_3202</name>
</gene>
<dbReference type="AlphaFoldDB" id="A0A346PJ12"/>
<evidence type="ECO:0000313" key="1">
    <source>
        <dbReference type="EMBL" id="AXR79507.1"/>
    </source>
</evidence>
<dbReference type="KEGG" id="nan:AArc1_3202"/>
<dbReference type="EMBL" id="CP024047">
    <property type="protein sequence ID" value="AXR79507.1"/>
    <property type="molecule type" value="Genomic_DNA"/>
</dbReference>
<reference evidence="2" key="1">
    <citation type="submission" date="2017-10" db="EMBL/GenBank/DDBJ databases">
        <title>Phenotypic and genomic properties of facultatively anaerobic sulfur-reducing natronoarchaea from hypersaline soda lakes.</title>
        <authorList>
            <person name="Sorokin D.Y."/>
            <person name="Kublanov I.V."/>
            <person name="Roman P."/>
            <person name="Sinninghe Damste J.S."/>
            <person name="Golyshin P.N."/>
            <person name="Rojo D."/>
            <person name="Ciordia S."/>
            <person name="Mena Md.C."/>
            <person name="Ferrer M."/>
            <person name="Messina E."/>
            <person name="Smedile F."/>
            <person name="La Spada G."/>
            <person name="La Cono V."/>
            <person name="Yakimov M.M."/>
        </authorList>
    </citation>
    <scope>NUCLEOTIDE SEQUENCE [LARGE SCALE GENOMIC DNA]</scope>
    <source>
        <strain evidence="2">AArc1</strain>
    </source>
</reference>